<evidence type="ECO:0000313" key="8">
    <source>
        <dbReference type="Ensembl" id="ENSXMAP00000017479.2"/>
    </source>
</evidence>
<comment type="similarity">
    <text evidence="3 5">Belongs to the OCIAD1 family.</text>
</comment>
<dbReference type="GO" id="GO:0005768">
    <property type="term" value="C:endosome"/>
    <property type="evidence" value="ECO:0007669"/>
    <property type="project" value="UniProtKB-SubCell"/>
</dbReference>
<feature type="domain" description="OCIA" evidence="7">
    <location>
        <begin position="23"/>
        <end position="108"/>
    </location>
</feature>
<reference evidence="8" key="4">
    <citation type="submission" date="2025-09" db="UniProtKB">
        <authorList>
            <consortium name="Ensembl"/>
        </authorList>
    </citation>
    <scope>IDENTIFICATION</scope>
    <source>
        <strain evidence="8">JP 163 A</strain>
    </source>
</reference>
<dbReference type="InterPro" id="IPR009764">
    <property type="entry name" value="OCIA_dom"/>
</dbReference>
<evidence type="ECO:0000256" key="3">
    <source>
        <dbReference type="ARBA" id="ARBA00037952"/>
    </source>
</evidence>
<reference evidence="9" key="2">
    <citation type="journal article" date="2013" name="Nat. Genet.">
        <title>The genome of the platyfish, Xiphophorus maculatus, provides insights into evolutionary adaptation and several complex traits.</title>
        <authorList>
            <person name="Schartl M."/>
            <person name="Walter R.B."/>
            <person name="Shen Y."/>
            <person name="Garcia T."/>
            <person name="Catchen J."/>
            <person name="Amores A."/>
            <person name="Braasch I."/>
            <person name="Chalopin D."/>
            <person name="Volff J.N."/>
            <person name="Lesch K.P."/>
            <person name="Bisazza A."/>
            <person name="Minx P."/>
            <person name="Hillier L."/>
            <person name="Wilson R.K."/>
            <person name="Fuerstenberg S."/>
            <person name="Boore J."/>
            <person name="Searle S."/>
            <person name="Postlethwait J.H."/>
            <person name="Warren W.C."/>
        </authorList>
    </citation>
    <scope>NUCLEOTIDE SEQUENCE [LARGE SCALE GENOMIC DNA]</scope>
    <source>
        <strain evidence="9">JP 163 A</strain>
    </source>
</reference>
<proteinExistence type="inferred from homology"/>
<comment type="domain">
    <text evidence="5">The OCIA domain is necessary and sufficient for endosomal localization.</text>
</comment>
<dbReference type="Proteomes" id="UP000002852">
    <property type="component" value="Unassembled WGS sequence"/>
</dbReference>
<organism evidence="8 9">
    <name type="scientific">Xiphophorus maculatus</name>
    <name type="common">Southern platyfish</name>
    <name type="synonym">Platypoecilus maculatus</name>
    <dbReference type="NCBI Taxonomy" id="8083"/>
    <lineage>
        <taxon>Eukaryota</taxon>
        <taxon>Metazoa</taxon>
        <taxon>Chordata</taxon>
        <taxon>Craniata</taxon>
        <taxon>Vertebrata</taxon>
        <taxon>Euteleostomi</taxon>
        <taxon>Actinopterygii</taxon>
        <taxon>Neopterygii</taxon>
        <taxon>Teleostei</taxon>
        <taxon>Neoteleostei</taxon>
        <taxon>Acanthomorphata</taxon>
        <taxon>Ovalentaria</taxon>
        <taxon>Atherinomorphae</taxon>
        <taxon>Cyprinodontiformes</taxon>
        <taxon>Poeciliidae</taxon>
        <taxon>Poeciliinae</taxon>
        <taxon>Xiphophorus</taxon>
    </lineage>
</organism>
<dbReference type="InParanoid" id="M4ASN4"/>
<keyword evidence="9" id="KW-1185">Reference proteome</keyword>
<dbReference type="Ensembl" id="ENSXMAT00000017504.2">
    <property type="protein sequence ID" value="ENSXMAP00000017479.2"/>
    <property type="gene ID" value="ENSXMAG00000017443.2"/>
</dbReference>
<dbReference type="AlphaFoldDB" id="M4ASN4"/>
<dbReference type="GO" id="GO:2000736">
    <property type="term" value="P:regulation of stem cell differentiation"/>
    <property type="evidence" value="ECO:0007669"/>
    <property type="project" value="UniProtKB-UniRule"/>
</dbReference>
<dbReference type="eggNOG" id="ENOG502RXQR">
    <property type="taxonomic scope" value="Eukaryota"/>
</dbReference>
<dbReference type="InterPro" id="IPR040187">
    <property type="entry name" value="OCAD1/2"/>
</dbReference>
<feature type="compositionally biased region" description="Polar residues" evidence="6">
    <location>
        <begin position="129"/>
        <end position="141"/>
    </location>
</feature>
<evidence type="ECO:0000256" key="2">
    <source>
        <dbReference type="ARBA" id="ARBA00022753"/>
    </source>
</evidence>
<sequence>MSSSHPGFTEEQQRTTQAPLGVDYIPTEEEKRVLKECNRESFLYRSVPFSVVSIAFTQALVARGTLSPSPRFGSLPKVAFAGFCGYMAGKLSYMKTCQEKLKKLENSPLGEILRQRAGMPPHFPGGPQSELSDPNSPSFDSMFQPPDAPGAASSQTKDHGYGFSSDPPGQMDRADDFSAPVQSYLEEDREPQKKSILYENLRLKNRENYEVTLTQKADAMLKAPTEKDPERSKKQGDLHPGKKNSAGSPLDKRKAEA</sequence>
<dbReference type="GeneTree" id="ENSGT00530000063690"/>
<protein>
    <recommendedName>
        <fullName evidence="4 5">OCIA domain-containing protein 1</fullName>
    </recommendedName>
</protein>
<feature type="compositionally biased region" description="Basic and acidic residues" evidence="6">
    <location>
        <begin position="224"/>
        <end position="240"/>
    </location>
</feature>
<keyword evidence="2 5" id="KW-0967">Endosome</keyword>
<name>M4ASN4_XIPMA</name>
<feature type="region of interest" description="Disordered" evidence="6">
    <location>
        <begin position="115"/>
        <end position="196"/>
    </location>
</feature>
<dbReference type="Pfam" id="PF07051">
    <property type="entry name" value="OCIA"/>
    <property type="match status" value="1"/>
</dbReference>
<dbReference type="PANTHER" id="PTHR13336:SF4">
    <property type="entry name" value="OCIA DOMAIN-CONTAINING PROTEIN 1"/>
    <property type="match status" value="1"/>
</dbReference>
<reference evidence="9" key="1">
    <citation type="submission" date="2012-01" db="EMBL/GenBank/DDBJ databases">
        <authorList>
            <person name="Walter R."/>
            <person name="Schartl M."/>
            <person name="Warren W."/>
        </authorList>
    </citation>
    <scope>NUCLEOTIDE SEQUENCE [LARGE SCALE GENOMIC DNA]</scope>
    <source>
        <strain evidence="9">JP 163 A</strain>
    </source>
</reference>
<evidence type="ECO:0000313" key="9">
    <source>
        <dbReference type="Proteomes" id="UP000002852"/>
    </source>
</evidence>
<comment type="subunit">
    <text evidence="5">Interacts with STAT3.</text>
</comment>
<accession>M4ASN4</accession>
<comment type="function">
    <text evidence="5">Maintains stem cell potency. Increases STAT3 phosphorylation and controls ERK phosphorylation. May act as a scaffold, increasing STAT3 recruitment onto endosomes.</text>
</comment>
<evidence type="ECO:0000256" key="5">
    <source>
        <dbReference type="RuleBase" id="RU369066"/>
    </source>
</evidence>
<comment type="subcellular location">
    <subcellularLocation>
        <location evidence="1 5">Endosome</location>
    </subcellularLocation>
</comment>
<evidence type="ECO:0000256" key="4">
    <source>
        <dbReference type="ARBA" id="ARBA00040877"/>
    </source>
</evidence>
<evidence type="ECO:0000256" key="6">
    <source>
        <dbReference type="SAM" id="MobiDB-lite"/>
    </source>
</evidence>
<evidence type="ECO:0000259" key="7">
    <source>
        <dbReference type="Pfam" id="PF07051"/>
    </source>
</evidence>
<feature type="region of interest" description="Disordered" evidence="6">
    <location>
        <begin position="1"/>
        <end position="21"/>
    </location>
</feature>
<feature type="region of interest" description="Disordered" evidence="6">
    <location>
        <begin position="214"/>
        <end position="257"/>
    </location>
</feature>
<dbReference type="STRING" id="8083.ENSXMAP00000017479"/>
<dbReference type="FunCoup" id="M4ASN4">
    <property type="interactions" value="12"/>
</dbReference>
<evidence type="ECO:0000256" key="1">
    <source>
        <dbReference type="ARBA" id="ARBA00004177"/>
    </source>
</evidence>
<dbReference type="HOGENOM" id="CLU_083038_0_0_1"/>
<dbReference type="PANTHER" id="PTHR13336">
    <property type="entry name" value="OVARIAN CARCINOMA IMMUNOREACTIVE ANTIGEN"/>
    <property type="match status" value="1"/>
</dbReference>
<reference evidence="8" key="3">
    <citation type="submission" date="2025-08" db="UniProtKB">
        <authorList>
            <consortium name="Ensembl"/>
        </authorList>
    </citation>
    <scope>IDENTIFICATION</scope>
    <source>
        <strain evidence="8">JP 163 A</strain>
    </source>
</reference>